<dbReference type="EMBL" id="GGEC01039481">
    <property type="protein sequence ID" value="MBX19965.1"/>
    <property type="molecule type" value="Transcribed_RNA"/>
</dbReference>
<dbReference type="AlphaFoldDB" id="A0A2P2LPR6"/>
<sequence length="30" mass="3511">MRQRVNCPSKLHGKRSFLLFHCVPSFSMCT</sequence>
<organism evidence="1">
    <name type="scientific">Rhizophora mucronata</name>
    <name type="common">Asiatic mangrove</name>
    <dbReference type="NCBI Taxonomy" id="61149"/>
    <lineage>
        <taxon>Eukaryota</taxon>
        <taxon>Viridiplantae</taxon>
        <taxon>Streptophyta</taxon>
        <taxon>Embryophyta</taxon>
        <taxon>Tracheophyta</taxon>
        <taxon>Spermatophyta</taxon>
        <taxon>Magnoliopsida</taxon>
        <taxon>eudicotyledons</taxon>
        <taxon>Gunneridae</taxon>
        <taxon>Pentapetalae</taxon>
        <taxon>rosids</taxon>
        <taxon>fabids</taxon>
        <taxon>Malpighiales</taxon>
        <taxon>Rhizophoraceae</taxon>
        <taxon>Rhizophora</taxon>
    </lineage>
</organism>
<reference evidence="1" key="1">
    <citation type="submission" date="2018-02" db="EMBL/GenBank/DDBJ databases">
        <title>Rhizophora mucronata_Transcriptome.</title>
        <authorList>
            <person name="Meera S.P."/>
            <person name="Sreeshan A."/>
            <person name="Augustine A."/>
        </authorList>
    </citation>
    <scope>NUCLEOTIDE SEQUENCE</scope>
    <source>
        <tissue evidence="1">Leaf</tissue>
    </source>
</reference>
<evidence type="ECO:0000313" key="1">
    <source>
        <dbReference type="EMBL" id="MBX19965.1"/>
    </source>
</evidence>
<accession>A0A2P2LPR6</accession>
<proteinExistence type="predicted"/>
<protein>
    <submittedName>
        <fullName evidence="1">Uncharacterized protein</fullName>
    </submittedName>
</protein>
<name>A0A2P2LPR6_RHIMU</name>